<name>A0A6N2Z0W5_9FIRM</name>
<keyword evidence="1" id="KW-1133">Transmembrane helix</keyword>
<evidence type="ECO:0000313" key="2">
    <source>
        <dbReference type="EMBL" id="VYT73015.1"/>
    </source>
</evidence>
<keyword evidence="1" id="KW-0472">Membrane</keyword>
<dbReference type="RefSeq" id="WP_021841144.1">
    <property type="nucleotide sequence ID" value="NZ_CACRUX010000012.1"/>
</dbReference>
<dbReference type="EMBL" id="CACRUX010000012">
    <property type="protein sequence ID" value="VYT73015.1"/>
    <property type="molecule type" value="Genomic_DNA"/>
</dbReference>
<dbReference type="AlphaFoldDB" id="A0A6N2Z0W5"/>
<feature type="transmembrane region" description="Helical" evidence="1">
    <location>
        <begin position="7"/>
        <end position="40"/>
    </location>
</feature>
<organism evidence="2">
    <name type="scientific">Veillonella ratti</name>
    <dbReference type="NCBI Taxonomy" id="103892"/>
    <lineage>
        <taxon>Bacteria</taxon>
        <taxon>Bacillati</taxon>
        <taxon>Bacillota</taxon>
        <taxon>Negativicutes</taxon>
        <taxon>Veillonellales</taxon>
        <taxon>Veillonellaceae</taxon>
        <taxon>Veillonella</taxon>
    </lineage>
</organism>
<sequence>MIKDIAIYLFIMVILVSVVDYIDPLTACLVATGAFVWLIAETGGRWRP</sequence>
<keyword evidence="1" id="KW-0812">Transmembrane</keyword>
<evidence type="ECO:0000256" key="1">
    <source>
        <dbReference type="SAM" id="Phobius"/>
    </source>
</evidence>
<proteinExistence type="predicted"/>
<reference evidence="2" key="1">
    <citation type="submission" date="2019-11" db="EMBL/GenBank/DDBJ databases">
        <authorList>
            <person name="Feng L."/>
        </authorList>
    </citation>
    <scope>NUCLEOTIDE SEQUENCE</scope>
    <source>
        <strain evidence="2">VrattiLFYP33</strain>
    </source>
</reference>
<gene>
    <name evidence="2" type="ORF">VRLFYP33_00386</name>
</gene>
<protein>
    <submittedName>
        <fullName evidence="2">Uncharacterized protein</fullName>
    </submittedName>
</protein>
<accession>A0A6N2Z0W5</accession>